<comment type="caution">
    <text evidence="1">The sequence shown here is derived from an EMBL/GenBank/DDBJ whole genome shotgun (WGS) entry which is preliminary data.</text>
</comment>
<sequence length="82" mass="9115">MVQGQEKFKASNTSSRKSNKKTNVIAPKRQSAIKQKAIQKKLTSAINRNIEQVIASRAESVGGQKFNLIKEEAKKDKKSKVS</sequence>
<reference evidence="1" key="1">
    <citation type="submission" date="2021-06" db="EMBL/GenBank/DDBJ databases">
        <authorList>
            <person name="Kallberg Y."/>
            <person name="Tangrot J."/>
            <person name="Rosling A."/>
        </authorList>
    </citation>
    <scope>NUCLEOTIDE SEQUENCE</scope>
    <source>
        <strain evidence="1">MA461A</strain>
    </source>
</reference>
<feature type="non-terminal residue" evidence="1">
    <location>
        <position position="82"/>
    </location>
</feature>
<dbReference type="Proteomes" id="UP000789920">
    <property type="component" value="Unassembled WGS sequence"/>
</dbReference>
<name>A0ACA9RAP6_9GLOM</name>
<keyword evidence="2" id="KW-1185">Reference proteome</keyword>
<organism evidence="1 2">
    <name type="scientific">Racocetra persica</name>
    <dbReference type="NCBI Taxonomy" id="160502"/>
    <lineage>
        <taxon>Eukaryota</taxon>
        <taxon>Fungi</taxon>
        <taxon>Fungi incertae sedis</taxon>
        <taxon>Mucoromycota</taxon>
        <taxon>Glomeromycotina</taxon>
        <taxon>Glomeromycetes</taxon>
        <taxon>Diversisporales</taxon>
        <taxon>Gigasporaceae</taxon>
        <taxon>Racocetra</taxon>
    </lineage>
</organism>
<protein>
    <submittedName>
        <fullName evidence="1">26956_t:CDS:1</fullName>
    </submittedName>
</protein>
<gene>
    <name evidence="1" type="ORF">RPERSI_LOCUS18210</name>
</gene>
<dbReference type="EMBL" id="CAJVQC010047866">
    <property type="protein sequence ID" value="CAG8785374.1"/>
    <property type="molecule type" value="Genomic_DNA"/>
</dbReference>
<evidence type="ECO:0000313" key="1">
    <source>
        <dbReference type="EMBL" id="CAG8785374.1"/>
    </source>
</evidence>
<proteinExistence type="predicted"/>
<evidence type="ECO:0000313" key="2">
    <source>
        <dbReference type="Proteomes" id="UP000789920"/>
    </source>
</evidence>
<accession>A0ACA9RAP6</accession>